<dbReference type="EMBL" id="MH884509">
    <property type="protein sequence ID" value="AYP68430.1"/>
    <property type="molecule type" value="Genomic_DNA"/>
</dbReference>
<gene>
    <name evidence="1" type="ORF">BboS125_00061</name>
</gene>
<sequence length="63" mass="7249">MKISEALLYIVKENGGRIEHTQVARWIGQLVKAGYLEIYHDRSGEELEVGYQLTDKAKEKIET</sequence>
<evidence type="ECO:0000313" key="1">
    <source>
        <dbReference type="EMBL" id="AYP68430.1"/>
    </source>
</evidence>
<dbReference type="Proteomes" id="UP000275028">
    <property type="component" value="Segment"/>
</dbReference>
<name>A0A3G3BW97_9CAUD</name>
<protein>
    <submittedName>
        <fullName evidence="1">Uncharacterized protein</fullName>
    </submittedName>
</protein>
<keyword evidence="2" id="KW-1185">Reference proteome</keyword>
<reference evidence="1 2" key="1">
    <citation type="submission" date="2018-09" db="EMBL/GenBank/DDBJ databases">
        <title>Comparative Genomic Analysis of Eight Novel Haloalkaliphilic Bacteriophages from Lake Elmenteita, Kenya.</title>
        <authorList>
            <person name="Akhwale J.K."/>
        </authorList>
    </citation>
    <scope>NUCLEOTIDE SEQUENCE [LARGE SCALE GENOMIC DNA]</scope>
</reference>
<evidence type="ECO:0000313" key="2">
    <source>
        <dbReference type="Proteomes" id="UP000275028"/>
    </source>
</evidence>
<organism evidence="1 2">
    <name type="scientific">Bacillus phage vB_BboS-125</name>
    <dbReference type="NCBI Taxonomy" id="2419618"/>
    <lineage>
        <taxon>Viruses</taxon>
        <taxon>Duplodnaviria</taxon>
        <taxon>Heunggongvirae</taxon>
        <taxon>Uroviricota</taxon>
        <taxon>Caudoviricetes</taxon>
        <taxon>Elmenteitavirus</taxon>
        <taxon>Elmenteitavirus ev125</taxon>
    </lineage>
</organism>
<accession>A0A3G3BW97</accession>
<proteinExistence type="predicted"/>